<proteinExistence type="predicted"/>
<feature type="region of interest" description="Disordered" evidence="1">
    <location>
        <begin position="1"/>
        <end position="62"/>
    </location>
</feature>
<reference evidence="2" key="2">
    <citation type="submission" date="2022-06" db="UniProtKB">
        <authorList>
            <consortium name="EnsemblMetazoa"/>
        </authorList>
    </citation>
    <scope>IDENTIFICATION</scope>
    <source>
        <strain evidence="2">PS312</strain>
    </source>
</reference>
<accession>A0A2A6BSU2</accession>
<sequence>MLSQIKQTKQIKQAVQKKGRQKKTNKRLVESSREGWEEEEDGNEGRNHSQPGQMPEPGSSQTVVVALYLEVQPRSIPVEADGPACQPPLGHTTTRPSGRREAGPLRRPTTTRLH</sequence>
<dbReference type="AlphaFoldDB" id="A0A2A6BSU2"/>
<evidence type="ECO:0000313" key="2">
    <source>
        <dbReference type="EnsemblMetazoa" id="PPA44490.1"/>
    </source>
</evidence>
<evidence type="ECO:0000256" key="1">
    <source>
        <dbReference type="SAM" id="MobiDB-lite"/>
    </source>
</evidence>
<dbReference type="EnsemblMetazoa" id="PPA44490.1">
    <property type="protein sequence ID" value="PPA44490.1"/>
    <property type="gene ID" value="WBGene00282859"/>
</dbReference>
<reference evidence="3" key="1">
    <citation type="journal article" date="2008" name="Nat. Genet.">
        <title>The Pristionchus pacificus genome provides a unique perspective on nematode lifestyle and parasitism.</title>
        <authorList>
            <person name="Dieterich C."/>
            <person name="Clifton S.W."/>
            <person name="Schuster L.N."/>
            <person name="Chinwalla A."/>
            <person name="Delehaunty K."/>
            <person name="Dinkelacker I."/>
            <person name="Fulton L."/>
            <person name="Fulton R."/>
            <person name="Godfrey J."/>
            <person name="Minx P."/>
            <person name="Mitreva M."/>
            <person name="Roeseler W."/>
            <person name="Tian H."/>
            <person name="Witte H."/>
            <person name="Yang S.P."/>
            <person name="Wilson R.K."/>
            <person name="Sommer R.J."/>
        </authorList>
    </citation>
    <scope>NUCLEOTIDE SEQUENCE [LARGE SCALE GENOMIC DNA]</scope>
    <source>
        <strain evidence="3">PS312</strain>
    </source>
</reference>
<feature type="region of interest" description="Disordered" evidence="1">
    <location>
        <begin position="78"/>
        <end position="114"/>
    </location>
</feature>
<evidence type="ECO:0000313" key="3">
    <source>
        <dbReference type="Proteomes" id="UP000005239"/>
    </source>
</evidence>
<organism evidence="2 3">
    <name type="scientific">Pristionchus pacificus</name>
    <name type="common">Parasitic nematode worm</name>
    <dbReference type="NCBI Taxonomy" id="54126"/>
    <lineage>
        <taxon>Eukaryota</taxon>
        <taxon>Metazoa</taxon>
        <taxon>Ecdysozoa</taxon>
        <taxon>Nematoda</taxon>
        <taxon>Chromadorea</taxon>
        <taxon>Rhabditida</taxon>
        <taxon>Rhabditina</taxon>
        <taxon>Diplogasteromorpha</taxon>
        <taxon>Diplogasteroidea</taxon>
        <taxon>Neodiplogasteridae</taxon>
        <taxon>Pristionchus</taxon>
    </lineage>
</organism>
<accession>A0A8R1V4W2</accession>
<feature type="compositionally biased region" description="Polar residues" evidence="1">
    <location>
        <begin position="48"/>
        <end position="62"/>
    </location>
</feature>
<feature type="compositionally biased region" description="Polar residues" evidence="1">
    <location>
        <begin position="1"/>
        <end position="13"/>
    </location>
</feature>
<feature type="compositionally biased region" description="Basic residues" evidence="1">
    <location>
        <begin position="15"/>
        <end position="26"/>
    </location>
</feature>
<keyword evidence="3" id="KW-1185">Reference proteome</keyword>
<gene>
    <name evidence="2" type="primary">WBGene00282859</name>
</gene>
<protein>
    <submittedName>
        <fullName evidence="2">Uncharacterized protein</fullName>
    </submittedName>
</protein>
<name>A0A2A6BSU2_PRIPA</name>
<dbReference type="Proteomes" id="UP000005239">
    <property type="component" value="Unassembled WGS sequence"/>
</dbReference>